<feature type="repeat" description="ANK" evidence="3">
    <location>
        <begin position="52"/>
        <end position="84"/>
    </location>
</feature>
<keyword evidence="1" id="KW-0677">Repeat</keyword>
<proteinExistence type="predicted"/>
<dbReference type="SUPFAM" id="SSF48403">
    <property type="entry name" value="Ankyrin repeat"/>
    <property type="match status" value="1"/>
</dbReference>
<feature type="repeat" description="ANK" evidence="3">
    <location>
        <begin position="186"/>
        <end position="218"/>
    </location>
</feature>
<evidence type="ECO:0000256" key="4">
    <source>
        <dbReference type="SAM" id="MobiDB-lite"/>
    </source>
</evidence>
<sequence>MVGVDSRVWCCNSEGPLFESLEEPLGRVAVQDSTEWKVVAHGGRPVDPLSHRGQTCLFTAIKRDDLHLFRALLEGGAGIDSRDKEGRQSLHIAVETGNIPFVDLLLDLGADVNAKDKNWRQPLHMAVEHGDSRLVQTLLSRGADVNVRDRTDGLTPLMRAASTRNRSVVRTLLQAGAQTDLRDENLGDTALHFGVAARDPGVCLELLHKGAHVDLRNKWGWTPLAIAHNSLLDFGGRYRFCLQDSHKEGGAEQRNSRLGFIVRLLMLNGATEWPSAQLCSLYTWQWMCWDEVEWCEEGKHGEWLWDLHEDRFVRRDWVQGEAKGIRRFRKTRGGNAMWLYGDLRNRQDGPRWWRDHGGIQEEFVQRSLEEKTQRKALAEWQQNLSSFWEFTKRAIVLIAKQKTKTKGTVKALQQGEPSAESPQADSADDPDPGLAVSLKALCQEVPRGELRSVVMARFFGMVCREERDGGRRGGEQGSMAASDCCKCEGEDPYEDGYSDTIYYCECCIGSFFSNDDAGFEAHQDYKSRHARVLHFEENSSKSSPSSSSPGPRSVTGSSSRGRRGGERVKGSTAAFSSQSSRPRALHRSRGGASGNRGKRGGMVKDQARGRPRETAKSLQQEASLACAEFVSEASEEVGVKVDGGLSHSTAVDSVVRAWTIPRREG</sequence>
<dbReference type="SMART" id="SM00248">
    <property type="entry name" value="ANK"/>
    <property type="match status" value="5"/>
</dbReference>
<feature type="repeat" description="ANK" evidence="3">
    <location>
        <begin position="118"/>
        <end position="150"/>
    </location>
</feature>
<dbReference type="PROSITE" id="PS50088">
    <property type="entry name" value="ANK_REPEAT"/>
    <property type="match status" value="5"/>
</dbReference>
<evidence type="ECO:0000256" key="1">
    <source>
        <dbReference type="ARBA" id="ARBA00022737"/>
    </source>
</evidence>
<feature type="compositionally biased region" description="Low complexity" evidence="4">
    <location>
        <begin position="540"/>
        <end position="559"/>
    </location>
</feature>
<organism evidence="5">
    <name type="scientific">Chromera velia CCMP2878</name>
    <dbReference type="NCBI Taxonomy" id="1169474"/>
    <lineage>
        <taxon>Eukaryota</taxon>
        <taxon>Sar</taxon>
        <taxon>Alveolata</taxon>
        <taxon>Colpodellida</taxon>
        <taxon>Chromeraceae</taxon>
        <taxon>Chromera</taxon>
    </lineage>
</organism>
<dbReference type="Pfam" id="PF12796">
    <property type="entry name" value="Ank_2"/>
    <property type="match status" value="2"/>
</dbReference>
<feature type="compositionally biased region" description="Low complexity" evidence="4">
    <location>
        <begin position="416"/>
        <end position="425"/>
    </location>
</feature>
<keyword evidence="2 3" id="KW-0040">ANK repeat</keyword>
<feature type="region of interest" description="Disordered" evidence="4">
    <location>
        <begin position="406"/>
        <end position="430"/>
    </location>
</feature>
<feature type="repeat" description="ANK" evidence="3">
    <location>
        <begin position="152"/>
        <end position="184"/>
    </location>
</feature>
<dbReference type="AlphaFoldDB" id="A0A0G4H7I3"/>
<accession>A0A0G4H7I3</accession>
<evidence type="ECO:0000313" key="5">
    <source>
        <dbReference type="EMBL" id="CEM39866.1"/>
    </source>
</evidence>
<feature type="region of interest" description="Disordered" evidence="4">
    <location>
        <begin position="536"/>
        <end position="619"/>
    </location>
</feature>
<evidence type="ECO:0000256" key="3">
    <source>
        <dbReference type="PROSITE-ProRule" id="PRU00023"/>
    </source>
</evidence>
<name>A0A0G4H7I3_9ALVE</name>
<feature type="compositionally biased region" description="Basic and acidic residues" evidence="4">
    <location>
        <begin position="605"/>
        <end position="615"/>
    </location>
</feature>
<dbReference type="PANTHER" id="PTHR24171:SF8">
    <property type="entry name" value="BRCA1-ASSOCIATED RING DOMAIN PROTEIN 1"/>
    <property type="match status" value="1"/>
</dbReference>
<dbReference type="EMBL" id="CDMZ01001961">
    <property type="protein sequence ID" value="CEM39866.1"/>
    <property type="molecule type" value="Genomic_DNA"/>
</dbReference>
<dbReference type="PROSITE" id="PS50297">
    <property type="entry name" value="ANK_REP_REGION"/>
    <property type="match status" value="4"/>
</dbReference>
<evidence type="ECO:0000256" key="2">
    <source>
        <dbReference type="ARBA" id="ARBA00023043"/>
    </source>
</evidence>
<reference evidence="5" key="1">
    <citation type="submission" date="2014-11" db="EMBL/GenBank/DDBJ databases">
        <authorList>
            <person name="Otto D Thomas"/>
            <person name="Naeem Raeece"/>
        </authorList>
    </citation>
    <scope>NUCLEOTIDE SEQUENCE</scope>
</reference>
<dbReference type="InterPro" id="IPR036770">
    <property type="entry name" value="Ankyrin_rpt-contain_sf"/>
</dbReference>
<dbReference type="PANTHER" id="PTHR24171">
    <property type="entry name" value="ANKYRIN REPEAT DOMAIN-CONTAINING PROTEIN 39-RELATED"/>
    <property type="match status" value="1"/>
</dbReference>
<dbReference type="Gene3D" id="1.25.40.20">
    <property type="entry name" value="Ankyrin repeat-containing domain"/>
    <property type="match status" value="1"/>
</dbReference>
<protein>
    <submittedName>
        <fullName evidence="5">Uncharacterized protein</fullName>
    </submittedName>
</protein>
<dbReference type="InterPro" id="IPR002110">
    <property type="entry name" value="Ankyrin_rpt"/>
</dbReference>
<dbReference type="VEuPathDB" id="CryptoDB:Cvel_5839"/>
<feature type="repeat" description="ANK" evidence="3">
    <location>
        <begin position="85"/>
        <end position="117"/>
    </location>
</feature>
<gene>
    <name evidence="5" type="ORF">Cvel_5839</name>
</gene>